<proteinExistence type="predicted"/>
<evidence type="ECO:0000313" key="2">
    <source>
        <dbReference type="Proteomes" id="UP000001878"/>
    </source>
</evidence>
<protein>
    <submittedName>
        <fullName evidence="1">Uncharacterized protein</fullName>
    </submittedName>
</protein>
<dbReference type="EMBL" id="FJ822135">
    <property type="protein sequence ID" value="ACO36974.1"/>
    <property type="molecule type" value="Genomic_DNA"/>
</dbReference>
<gene>
    <name evidence="1" type="ORF">lb338_phage_53</name>
</gene>
<dbReference type="Proteomes" id="UP000001878">
    <property type="component" value="Segment"/>
</dbReference>
<dbReference type="RefSeq" id="YP_002790732.1">
    <property type="nucleotide sequence ID" value="NC_012530.1"/>
</dbReference>
<name>C1KFG3_9CAUD</name>
<accession>C1KFG3</accession>
<sequence length="46" mass="5270">MLTKQEADKQMPVVTEEMFKQLFTNDEIYAMAKQMGMVKKSSLGGR</sequence>
<reference evidence="1 2" key="1">
    <citation type="journal article" date="2009" name="Gene">
        <title>Genome of a virulent bacteriophage Lb338-1 that lyses the probiotic Lactobacillus paracasei cheese strain.</title>
        <authorList>
            <person name="Alemayehu D."/>
            <person name="Ross R.P."/>
            <person name="O'Sullivan O."/>
            <person name="Coffey A."/>
            <person name="Stanton C."/>
            <person name="Fitzgerald G.F."/>
            <person name="McAuliffe O."/>
        </authorList>
    </citation>
    <scope>NUCLEOTIDE SEQUENCE [LARGE SCALE GENOMIC DNA]</scope>
    <source>
        <strain evidence="1">Lb338-1</strain>
    </source>
</reference>
<dbReference type="KEGG" id="vg:7750908"/>
<dbReference type="GeneID" id="7750908"/>
<organism evidence="1 2">
    <name type="scientific">Lactobacillus phage Lb338-1</name>
    <dbReference type="NCBI Taxonomy" id="2892342"/>
    <lineage>
        <taxon>Viruses</taxon>
        <taxon>Duplodnaviria</taxon>
        <taxon>Heunggongvirae</taxon>
        <taxon>Uroviricota</taxon>
        <taxon>Caudoviricetes</taxon>
        <taxon>Herelleviridae</taxon>
        <taxon>Mooreparkvirus</taxon>
        <taxon>Mooreparkvirus Lb3381</taxon>
    </lineage>
</organism>
<keyword evidence="2" id="KW-1185">Reference proteome</keyword>
<evidence type="ECO:0000313" key="1">
    <source>
        <dbReference type="EMBL" id="ACO36974.1"/>
    </source>
</evidence>